<dbReference type="EC" id="3.6.-.-" evidence="1"/>
<reference evidence="1 2" key="1">
    <citation type="submission" date="2024-11" db="EMBL/GenBank/DDBJ databases">
        <authorList>
            <person name="Heng Y.C."/>
            <person name="Lim A.C.H."/>
            <person name="Lee J.K.Y."/>
            <person name="Kittelmann S."/>
        </authorList>
    </citation>
    <scope>NUCLEOTIDE SEQUENCE [LARGE SCALE GENOMIC DNA]</scope>
    <source>
        <strain evidence="1 2">WILCCON 0114</strain>
    </source>
</reference>
<dbReference type="CDD" id="cd02883">
    <property type="entry name" value="NUDIX_Hydrolase"/>
    <property type="match status" value="1"/>
</dbReference>
<dbReference type="EMBL" id="JBJIAA010000004">
    <property type="protein sequence ID" value="MFL0249974.1"/>
    <property type="molecule type" value="Genomic_DNA"/>
</dbReference>
<keyword evidence="2" id="KW-1185">Reference proteome</keyword>
<keyword evidence="1" id="KW-0378">Hydrolase</keyword>
<organism evidence="1 2">
    <name type="scientific">Clostridium neuense</name>
    <dbReference type="NCBI Taxonomy" id="1728934"/>
    <lineage>
        <taxon>Bacteria</taxon>
        <taxon>Bacillati</taxon>
        <taxon>Bacillota</taxon>
        <taxon>Clostridia</taxon>
        <taxon>Eubacteriales</taxon>
        <taxon>Clostridiaceae</taxon>
        <taxon>Clostridium</taxon>
    </lineage>
</organism>
<evidence type="ECO:0000313" key="2">
    <source>
        <dbReference type="Proteomes" id="UP001623592"/>
    </source>
</evidence>
<gene>
    <name evidence="1" type="ORF">ACJDT4_06020</name>
</gene>
<protein>
    <submittedName>
        <fullName evidence="1">NUDIX hydrolase</fullName>
        <ecNumber evidence="1">3.6.-.-</ecNumber>
    </submittedName>
</protein>
<evidence type="ECO:0000313" key="1">
    <source>
        <dbReference type="EMBL" id="MFL0249974.1"/>
    </source>
</evidence>
<comment type="caution">
    <text evidence="1">The sequence shown here is derived from an EMBL/GenBank/DDBJ whole genome shotgun (WGS) entry which is preliminary data.</text>
</comment>
<name>A0ABW8TGD4_9CLOT</name>
<sequence length="38" mass="4386">MWNLPGGGLEKGETIKYFSLNELPVNTVPRHIDRIKDF</sequence>
<dbReference type="Proteomes" id="UP001623592">
    <property type="component" value="Unassembled WGS sequence"/>
</dbReference>
<accession>A0ABW8TGD4</accession>
<dbReference type="GO" id="GO:0016787">
    <property type="term" value="F:hydrolase activity"/>
    <property type="evidence" value="ECO:0007669"/>
    <property type="project" value="UniProtKB-KW"/>
</dbReference>
<proteinExistence type="predicted"/>